<dbReference type="PANTHER" id="PTHR43747:SF1">
    <property type="entry name" value="SLR1998 PROTEIN"/>
    <property type="match status" value="1"/>
</dbReference>
<dbReference type="KEGG" id="rml:FF011L_36810"/>
<protein>
    <recommendedName>
        <fullName evidence="1">FAD-binding domain-containing protein</fullName>
    </recommendedName>
</protein>
<dbReference type="PRINTS" id="PR00420">
    <property type="entry name" value="RNGMNOXGNASE"/>
</dbReference>
<dbReference type="RefSeq" id="WP_145352837.1">
    <property type="nucleotide sequence ID" value="NZ_CP036262.1"/>
</dbReference>
<dbReference type="Proteomes" id="UP000320672">
    <property type="component" value="Chromosome"/>
</dbReference>
<keyword evidence="3" id="KW-1185">Reference proteome</keyword>
<gene>
    <name evidence="2" type="ORF">FF011L_36810</name>
</gene>
<accession>A0A517MJ66</accession>
<reference evidence="2 3" key="1">
    <citation type="submission" date="2019-02" db="EMBL/GenBank/DDBJ databases">
        <title>Deep-cultivation of Planctomycetes and their phenomic and genomic characterization uncovers novel biology.</title>
        <authorList>
            <person name="Wiegand S."/>
            <person name="Jogler M."/>
            <person name="Boedeker C."/>
            <person name="Pinto D."/>
            <person name="Vollmers J."/>
            <person name="Rivas-Marin E."/>
            <person name="Kohn T."/>
            <person name="Peeters S.H."/>
            <person name="Heuer A."/>
            <person name="Rast P."/>
            <person name="Oberbeckmann S."/>
            <person name="Bunk B."/>
            <person name="Jeske O."/>
            <person name="Meyerdierks A."/>
            <person name="Storesund J.E."/>
            <person name="Kallscheuer N."/>
            <person name="Luecker S."/>
            <person name="Lage O.M."/>
            <person name="Pohl T."/>
            <person name="Merkel B.J."/>
            <person name="Hornburger P."/>
            <person name="Mueller R.-W."/>
            <person name="Bruemmer F."/>
            <person name="Labrenz M."/>
            <person name="Spormann A.M."/>
            <person name="Op den Camp H."/>
            <person name="Overmann J."/>
            <person name="Amann R."/>
            <person name="Jetten M.S.M."/>
            <person name="Mascher T."/>
            <person name="Medema M.H."/>
            <person name="Devos D.P."/>
            <person name="Kaster A.-K."/>
            <person name="Ovreas L."/>
            <person name="Rohde M."/>
            <person name="Galperin M.Y."/>
            <person name="Jogler C."/>
        </authorList>
    </citation>
    <scope>NUCLEOTIDE SEQUENCE [LARGE SCALE GENOMIC DNA]</scope>
    <source>
        <strain evidence="2 3">FF011L</strain>
    </source>
</reference>
<dbReference type="InterPro" id="IPR002938">
    <property type="entry name" value="FAD-bd"/>
</dbReference>
<dbReference type="SUPFAM" id="SSF51905">
    <property type="entry name" value="FAD/NAD(P)-binding domain"/>
    <property type="match status" value="1"/>
</dbReference>
<dbReference type="PANTHER" id="PTHR43747">
    <property type="entry name" value="FAD-BINDING PROTEIN"/>
    <property type="match status" value="1"/>
</dbReference>
<dbReference type="Gene3D" id="3.50.50.60">
    <property type="entry name" value="FAD/NAD(P)-binding domain"/>
    <property type="match status" value="1"/>
</dbReference>
<proteinExistence type="predicted"/>
<sequence>MESQYDVVVIGGGPGGTAAAATVAEAGLRTLLVEREPMPRFHVGESLMPEVYWPLERLGMVDRIREAGFVNKESVQFVSANGKESAPFYFRQHDERECSTTWQVERAEFDQMLFDRAEELGADCYDDTRILDIRMEGERATGVLLRDSKGTEHEIQAKVVVDASGQQSLIANKLKLKEVDPNLKKIAIWSYYKNALRDDGENEGATIILQCEHRKAWFWFIPQSRGVTSIGCVGDRSFLLDGKQSPTEIFEREVLNCPGMVRRLEPATRVGDIRLTKEFSYTTKQHSGEGWVLVGDAFGFIDPVYSSGVYFALEMGIRAGDAIIEGHAKGDYSGDQLGKWAEEFKSGSRWIRKLVDVFYTPEFSIGRFLKAHPQHQGNLVDLLIGRTFHDGAGKIFDDLDPALKMAVEEARK</sequence>
<dbReference type="GO" id="GO:0071949">
    <property type="term" value="F:FAD binding"/>
    <property type="evidence" value="ECO:0007669"/>
    <property type="project" value="InterPro"/>
</dbReference>
<evidence type="ECO:0000259" key="1">
    <source>
        <dbReference type="Pfam" id="PF01494"/>
    </source>
</evidence>
<dbReference type="AlphaFoldDB" id="A0A517MJ66"/>
<name>A0A517MJ66_9BACT</name>
<dbReference type="InterPro" id="IPR036188">
    <property type="entry name" value="FAD/NAD-bd_sf"/>
</dbReference>
<organism evidence="2 3">
    <name type="scientific">Roseimaritima multifibrata</name>
    <dbReference type="NCBI Taxonomy" id="1930274"/>
    <lineage>
        <taxon>Bacteria</taxon>
        <taxon>Pseudomonadati</taxon>
        <taxon>Planctomycetota</taxon>
        <taxon>Planctomycetia</taxon>
        <taxon>Pirellulales</taxon>
        <taxon>Pirellulaceae</taxon>
        <taxon>Roseimaritima</taxon>
    </lineage>
</organism>
<dbReference type="Pfam" id="PF01494">
    <property type="entry name" value="FAD_binding_3"/>
    <property type="match status" value="1"/>
</dbReference>
<dbReference type="OrthoDB" id="9806565at2"/>
<evidence type="ECO:0000313" key="2">
    <source>
        <dbReference type="EMBL" id="QDS94898.1"/>
    </source>
</evidence>
<dbReference type="EMBL" id="CP036262">
    <property type="protein sequence ID" value="QDS94898.1"/>
    <property type="molecule type" value="Genomic_DNA"/>
</dbReference>
<evidence type="ECO:0000313" key="3">
    <source>
        <dbReference type="Proteomes" id="UP000320672"/>
    </source>
</evidence>
<dbReference type="InterPro" id="IPR050816">
    <property type="entry name" value="Flavin-dep_Halogenase_NPB"/>
</dbReference>
<feature type="domain" description="FAD-binding" evidence="1">
    <location>
        <begin position="5"/>
        <end position="305"/>
    </location>
</feature>